<evidence type="ECO:0000313" key="1">
    <source>
        <dbReference type="EMBL" id="KKK92142.1"/>
    </source>
</evidence>
<dbReference type="AlphaFoldDB" id="A0A0F8ZEA7"/>
<organism evidence="1">
    <name type="scientific">marine sediment metagenome</name>
    <dbReference type="NCBI Taxonomy" id="412755"/>
    <lineage>
        <taxon>unclassified sequences</taxon>
        <taxon>metagenomes</taxon>
        <taxon>ecological metagenomes</taxon>
    </lineage>
</organism>
<reference evidence="1" key="1">
    <citation type="journal article" date="2015" name="Nature">
        <title>Complex archaea that bridge the gap between prokaryotes and eukaryotes.</title>
        <authorList>
            <person name="Spang A."/>
            <person name="Saw J.H."/>
            <person name="Jorgensen S.L."/>
            <person name="Zaremba-Niedzwiedzka K."/>
            <person name="Martijn J."/>
            <person name="Lind A.E."/>
            <person name="van Eijk R."/>
            <person name="Schleper C."/>
            <person name="Guy L."/>
            <person name="Ettema T.J."/>
        </authorList>
    </citation>
    <scope>NUCLEOTIDE SEQUENCE</scope>
</reference>
<sequence length="84" mass="9286">MIQCDKCDGIGEVYSPLSEAIEKLVDTAAAGIEHVGTANYVERISEAHDWVHDAAQNVRKLLDKMEEQDVYYHGLQGSDTGHGR</sequence>
<proteinExistence type="predicted"/>
<gene>
    <name evidence="1" type="ORF">LCGC14_2705840</name>
</gene>
<comment type="caution">
    <text evidence="1">The sequence shown here is derived from an EMBL/GenBank/DDBJ whole genome shotgun (WGS) entry which is preliminary data.</text>
</comment>
<name>A0A0F8ZEA7_9ZZZZ</name>
<protein>
    <submittedName>
        <fullName evidence="1">Uncharacterized protein</fullName>
    </submittedName>
</protein>
<dbReference type="EMBL" id="LAZR01048346">
    <property type="protein sequence ID" value="KKK92142.1"/>
    <property type="molecule type" value="Genomic_DNA"/>
</dbReference>
<accession>A0A0F8ZEA7</accession>